<protein>
    <recommendedName>
        <fullName evidence="9">DNA recombination protein RmuC</fullName>
    </recommendedName>
</protein>
<evidence type="ECO:0000313" key="7">
    <source>
        <dbReference type="EMBL" id="KKO18518.1"/>
    </source>
</evidence>
<dbReference type="PANTHER" id="PTHR30563:SF0">
    <property type="entry name" value="DNA RECOMBINATION PROTEIN RMUC"/>
    <property type="match status" value="1"/>
</dbReference>
<sequence>MEMHWIVISMIASVLTGAVITWLLCRIRITTLTEQGATTQQELLNTRAVLNQQNGTVSHLNQVVVRLETTLEHERKMAHEKLGVLNDATLRLGDAFKVLSSEALRNNNQSFLELAKITLEKYQTEAKGDLEQKQKAVEQLVTPIRQSLEKVDNQIQELEKARQHAYGSLTEQVKSLIYTQEKLQSETNNLVKALRTPAVRGTWGEIQLKRVVEIAGMLEYCDFYQQPSATTEDGRLRPDLLVRLPGGKNIVVDAKTPLQSYLDAFEAGNDELRFSKLHAHAQQIRTHMAKLSAKSYWEQFRPTPEFVVLFLPGETFFSAALELDPALIEEGAKQQVILATPTTLIALLRAVYYGWRQEQMSENTKKIGELGRELHERIATMVEHLTKVGGSLGKAVEAFNAAVASFEGRVLPAVRKFQALGAGSKKEIEELTPLDKGARILMEVQDEQGATLPASQKPSGR</sequence>
<dbReference type="EMBL" id="LAQJ01000264">
    <property type="protein sequence ID" value="KKO18518.1"/>
    <property type="molecule type" value="Genomic_DNA"/>
</dbReference>
<gene>
    <name evidence="7" type="ORF">BROFUL_02788</name>
</gene>
<accession>A0A0M2UR04</accession>
<comment type="caution">
    <text evidence="7">The sequence shown here is derived from an EMBL/GenBank/DDBJ whole genome shotgun (WGS) entry which is preliminary data.</text>
</comment>
<feature type="coiled-coil region" evidence="5">
    <location>
        <begin position="119"/>
        <end position="168"/>
    </location>
</feature>
<evidence type="ECO:0000256" key="6">
    <source>
        <dbReference type="SAM" id="Phobius"/>
    </source>
</evidence>
<keyword evidence="6" id="KW-0812">Transmembrane</keyword>
<evidence type="ECO:0000256" key="4">
    <source>
        <dbReference type="ARBA" id="ARBA00023172"/>
    </source>
</evidence>
<comment type="function">
    <text evidence="1">Involved in DNA recombination.</text>
</comment>
<dbReference type="GO" id="GO:0006310">
    <property type="term" value="P:DNA recombination"/>
    <property type="evidence" value="ECO:0007669"/>
    <property type="project" value="UniProtKB-KW"/>
</dbReference>
<dbReference type="PANTHER" id="PTHR30563">
    <property type="entry name" value="DNA RECOMBINATION PROTEIN RMUC"/>
    <property type="match status" value="1"/>
</dbReference>
<evidence type="ECO:0000256" key="5">
    <source>
        <dbReference type="SAM" id="Coils"/>
    </source>
</evidence>
<dbReference type="Proteomes" id="UP000034954">
    <property type="component" value="Unassembled WGS sequence"/>
</dbReference>
<evidence type="ECO:0000313" key="8">
    <source>
        <dbReference type="Proteomes" id="UP000034954"/>
    </source>
</evidence>
<evidence type="ECO:0000256" key="2">
    <source>
        <dbReference type="ARBA" id="ARBA00009840"/>
    </source>
</evidence>
<name>A0A0M2UR04_9BACT</name>
<keyword evidence="6" id="KW-0472">Membrane</keyword>
<comment type="similarity">
    <text evidence="2">Belongs to the RmuC family.</text>
</comment>
<keyword evidence="6" id="KW-1133">Transmembrane helix</keyword>
<evidence type="ECO:0000256" key="3">
    <source>
        <dbReference type="ARBA" id="ARBA00023054"/>
    </source>
</evidence>
<dbReference type="AlphaFoldDB" id="A0A0M2UR04"/>
<dbReference type="InterPro" id="IPR003798">
    <property type="entry name" value="DNA_recombination_RmuC"/>
</dbReference>
<keyword evidence="8" id="KW-1185">Reference proteome</keyword>
<proteinExistence type="inferred from homology"/>
<evidence type="ECO:0000256" key="1">
    <source>
        <dbReference type="ARBA" id="ARBA00003416"/>
    </source>
</evidence>
<organism evidence="7 8">
    <name type="scientific">Candidatus Brocadia fulgida</name>
    <dbReference type="NCBI Taxonomy" id="380242"/>
    <lineage>
        <taxon>Bacteria</taxon>
        <taxon>Pseudomonadati</taxon>
        <taxon>Planctomycetota</taxon>
        <taxon>Candidatus Brocadiia</taxon>
        <taxon>Candidatus Brocadiales</taxon>
        <taxon>Candidatus Brocadiaceae</taxon>
        <taxon>Candidatus Brocadia</taxon>
    </lineage>
</organism>
<dbReference type="Pfam" id="PF02646">
    <property type="entry name" value="RmuC"/>
    <property type="match status" value="1"/>
</dbReference>
<feature type="transmembrane region" description="Helical" evidence="6">
    <location>
        <begin position="6"/>
        <end position="25"/>
    </location>
</feature>
<keyword evidence="3 5" id="KW-0175">Coiled coil</keyword>
<keyword evidence="4" id="KW-0233">DNA recombination</keyword>
<dbReference type="PATRIC" id="fig|380242.3.peg.3448"/>
<reference evidence="7 8" key="1">
    <citation type="journal article" date="2013" name="BMC Microbiol.">
        <title>Identification of the type II cytochrome c maturation pathway in anammox bacteria by comparative genomics.</title>
        <authorList>
            <person name="Ferousi C."/>
            <person name="Speth D.R."/>
            <person name="Reimann J."/>
            <person name="Op den Camp H.J."/>
            <person name="Allen J.W."/>
            <person name="Keltjens J.T."/>
            <person name="Jetten M.S."/>
        </authorList>
    </citation>
    <scope>NUCLEOTIDE SEQUENCE [LARGE SCALE GENOMIC DNA]</scope>
    <source>
        <strain evidence="7">RU1</strain>
    </source>
</reference>
<evidence type="ECO:0008006" key="9">
    <source>
        <dbReference type="Google" id="ProtNLM"/>
    </source>
</evidence>